<feature type="domain" description="Alcohol dehydrogenase-like N-terminal" evidence="6">
    <location>
        <begin position="26"/>
        <end position="115"/>
    </location>
</feature>
<dbReference type="Gene3D" id="3.50.50.60">
    <property type="entry name" value="FAD/NAD(P)-binding domain"/>
    <property type="match status" value="1"/>
</dbReference>
<sequence>MATANPAIVWRGEPMREERLPPLVPRGWVLLRVEYARWCPLDSLAAAGAMPLENGTVLGCSGVGIVLEAGVDADTGLAGRRVAPARLSADHLPPFTGDGFLAAYTAAPSSVLAEVQGPDPIYTFLPEASLACEAAREAMDSHRVLIAGAGPFGLLAALAIWEEGGHVLVYAGRREAREAARSLGLEAVEKPQSRVDTVVAATASLYTLEKLIEATVPGKLLLHPLYTQQAWPGCRRCRRLEAVVLEGGAPGCARRLLEKARRLIESNIGVVEGLEPPPLAGGPLLGYVYRLGREA</sequence>
<dbReference type="SUPFAM" id="SSF50129">
    <property type="entry name" value="GroES-like"/>
    <property type="match status" value="1"/>
</dbReference>
<gene>
    <name evidence="7" type="ORF">CF15_00070</name>
</gene>
<dbReference type="InterPro" id="IPR036291">
    <property type="entry name" value="NAD(P)-bd_dom_sf"/>
</dbReference>
<keyword evidence="3" id="KW-0479">Metal-binding</keyword>
<evidence type="ECO:0000256" key="2">
    <source>
        <dbReference type="ARBA" id="ARBA00008072"/>
    </source>
</evidence>
<dbReference type="SUPFAM" id="SSF51735">
    <property type="entry name" value="NAD(P)-binding Rossmann-fold domains"/>
    <property type="match status" value="1"/>
</dbReference>
<evidence type="ECO:0000256" key="1">
    <source>
        <dbReference type="ARBA" id="ARBA00001947"/>
    </source>
</evidence>
<keyword evidence="5" id="KW-0560">Oxidoreductase</keyword>
<dbReference type="PANTHER" id="PTHR43350:SF19">
    <property type="entry name" value="D-GULOSIDE 3-DEHYDROGENASE"/>
    <property type="match status" value="1"/>
</dbReference>
<dbReference type="InterPro" id="IPR036188">
    <property type="entry name" value="FAD/NAD-bd_sf"/>
</dbReference>
<protein>
    <recommendedName>
        <fullName evidence="6">Alcohol dehydrogenase-like N-terminal domain-containing protein</fullName>
    </recommendedName>
</protein>
<organism evidence="7 8">
    <name type="scientific">Pyrodictium occultum</name>
    <dbReference type="NCBI Taxonomy" id="2309"/>
    <lineage>
        <taxon>Archaea</taxon>
        <taxon>Thermoproteota</taxon>
        <taxon>Thermoprotei</taxon>
        <taxon>Desulfurococcales</taxon>
        <taxon>Pyrodictiaceae</taxon>
        <taxon>Pyrodictium</taxon>
    </lineage>
</organism>
<evidence type="ECO:0000256" key="3">
    <source>
        <dbReference type="ARBA" id="ARBA00022723"/>
    </source>
</evidence>
<dbReference type="PANTHER" id="PTHR43350">
    <property type="entry name" value="NAD-DEPENDENT ALCOHOL DEHYDROGENASE"/>
    <property type="match status" value="1"/>
</dbReference>
<evidence type="ECO:0000256" key="5">
    <source>
        <dbReference type="ARBA" id="ARBA00023002"/>
    </source>
</evidence>
<dbReference type="InterPro" id="IPR013154">
    <property type="entry name" value="ADH-like_N"/>
</dbReference>
<dbReference type="GO" id="GO:0046872">
    <property type="term" value="F:metal ion binding"/>
    <property type="evidence" value="ECO:0007669"/>
    <property type="project" value="UniProtKB-KW"/>
</dbReference>
<dbReference type="Gene3D" id="3.90.180.10">
    <property type="entry name" value="Medium-chain alcohol dehydrogenases, catalytic domain"/>
    <property type="match status" value="1"/>
</dbReference>
<dbReference type="EMBL" id="LNTB01000001">
    <property type="protein sequence ID" value="KSW11307.1"/>
    <property type="molecule type" value="Genomic_DNA"/>
</dbReference>
<accession>A0A0V8RTB5</accession>
<dbReference type="OrthoDB" id="42836at2157"/>
<dbReference type="RefSeq" id="WP_058369980.1">
    <property type="nucleotide sequence ID" value="NZ_LNTB01000001.1"/>
</dbReference>
<name>A0A0V8RTB5_PYROC</name>
<dbReference type="Proteomes" id="UP000053352">
    <property type="component" value="Unassembled WGS sequence"/>
</dbReference>
<dbReference type="STRING" id="2309.CF15_00070"/>
<reference evidence="7 8" key="1">
    <citation type="submission" date="2015-11" db="EMBL/GenBank/DDBJ databases">
        <title>Genome sequence of Pyrodictium occultum PL-19, a marine hyperthermophilic archaeon isolated from Volcano, Italy.</title>
        <authorList>
            <person name="Utturkar S."/>
            <person name="Huber H."/>
            <person name="Leptihn S."/>
            <person name="Brown S."/>
            <person name="Stetter K.O."/>
            <person name="Podar M."/>
        </authorList>
    </citation>
    <scope>NUCLEOTIDE SEQUENCE [LARGE SCALE GENOMIC DNA]</scope>
    <source>
        <strain evidence="7 8">PL-19</strain>
    </source>
</reference>
<dbReference type="GO" id="GO:0016491">
    <property type="term" value="F:oxidoreductase activity"/>
    <property type="evidence" value="ECO:0007669"/>
    <property type="project" value="UniProtKB-KW"/>
</dbReference>
<evidence type="ECO:0000313" key="7">
    <source>
        <dbReference type="EMBL" id="KSW11307.1"/>
    </source>
</evidence>
<comment type="cofactor">
    <cofactor evidence="1">
        <name>Zn(2+)</name>
        <dbReference type="ChEBI" id="CHEBI:29105"/>
    </cofactor>
</comment>
<dbReference type="AlphaFoldDB" id="A0A0V8RTB5"/>
<evidence type="ECO:0000259" key="6">
    <source>
        <dbReference type="Pfam" id="PF08240"/>
    </source>
</evidence>
<proteinExistence type="inferred from homology"/>
<dbReference type="Pfam" id="PF08240">
    <property type="entry name" value="ADH_N"/>
    <property type="match status" value="1"/>
</dbReference>
<keyword evidence="4" id="KW-0862">Zinc</keyword>
<comment type="similarity">
    <text evidence="2">Belongs to the zinc-containing alcohol dehydrogenase family.</text>
</comment>
<evidence type="ECO:0000256" key="4">
    <source>
        <dbReference type="ARBA" id="ARBA00022833"/>
    </source>
</evidence>
<dbReference type="InterPro" id="IPR011032">
    <property type="entry name" value="GroES-like_sf"/>
</dbReference>
<evidence type="ECO:0000313" key="8">
    <source>
        <dbReference type="Proteomes" id="UP000053352"/>
    </source>
</evidence>
<comment type="caution">
    <text evidence="7">The sequence shown here is derived from an EMBL/GenBank/DDBJ whole genome shotgun (WGS) entry which is preliminary data.</text>
</comment>
<keyword evidence="8" id="KW-1185">Reference proteome</keyword>